<dbReference type="EC" id="2.7.1.172" evidence="2"/>
<comment type="catalytic activity">
    <reaction evidence="7">
        <text>N(6)-D-ribulosyl-L-lysyl-[protein] + ATP = N(6)-(3-O-phospho-D-ribulosyl)-L-lysyl-[protein] + ADP + H(+)</text>
        <dbReference type="Rhea" id="RHEA:48432"/>
        <dbReference type="Rhea" id="RHEA-COMP:12103"/>
        <dbReference type="Rhea" id="RHEA-COMP:12104"/>
        <dbReference type="ChEBI" id="CHEBI:15378"/>
        <dbReference type="ChEBI" id="CHEBI:30616"/>
        <dbReference type="ChEBI" id="CHEBI:90418"/>
        <dbReference type="ChEBI" id="CHEBI:90420"/>
        <dbReference type="ChEBI" id="CHEBI:456216"/>
        <dbReference type="EC" id="2.7.1.172"/>
    </reaction>
    <physiologicalReaction direction="left-to-right" evidence="7">
        <dbReference type="Rhea" id="RHEA:48433"/>
    </physiologicalReaction>
</comment>
<dbReference type="Proteomes" id="UP000009046">
    <property type="component" value="Unassembled WGS sequence"/>
</dbReference>
<evidence type="ECO:0000256" key="1">
    <source>
        <dbReference type="ARBA" id="ARBA00009460"/>
    </source>
</evidence>
<reference evidence="10" key="2">
    <citation type="submission" date="2007-04" db="EMBL/GenBank/DDBJ databases">
        <title>The genome of the human body louse.</title>
        <authorList>
            <consortium name="The Human Body Louse Genome Consortium"/>
            <person name="Kirkness E."/>
            <person name="Walenz B."/>
            <person name="Hass B."/>
            <person name="Bruggner R."/>
            <person name="Strausberg R."/>
        </authorList>
    </citation>
    <scope>NUCLEOTIDE SEQUENCE</scope>
    <source>
        <strain evidence="10">USDA</strain>
    </source>
</reference>
<dbReference type="PIRSF" id="PIRSF006221">
    <property type="entry name" value="Ketosamine-3-kinase"/>
    <property type="match status" value="1"/>
</dbReference>
<name>E0VFF3_PEDHC</name>
<dbReference type="EMBL" id="AAZO01001833">
    <property type="status" value="NOT_ANNOTATED_CDS"/>
    <property type="molecule type" value="Genomic_DNA"/>
</dbReference>
<dbReference type="GeneID" id="8236499"/>
<evidence type="ECO:0000256" key="5">
    <source>
        <dbReference type="ARBA" id="ARBA00022777"/>
    </source>
</evidence>
<dbReference type="VEuPathDB" id="VectorBase:PHUM156680"/>
<dbReference type="GO" id="GO:0016301">
    <property type="term" value="F:kinase activity"/>
    <property type="evidence" value="ECO:0007669"/>
    <property type="project" value="UniProtKB-UniRule"/>
</dbReference>
<protein>
    <recommendedName>
        <fullName evidence="2">protein-ribulosamine 3-kinase</fullName>
        <ecNumber evidence="2">2.7.1.172</ecNumber>
    </recommendedName>
</protein>
<evidence type="ECO:0000256" key="7">
    <source>
        <dbReference type="ARBA" id="ARBA00048655"/>
    </source>
</evidence>
<keyword evidence="5 9" id="KW-0418">Kinase</keyword>
<keyword evidence="3 9" id="KW-0808">Transferase</keyword>
<dbReference type="GO" id="GO:0005524">
    <property type="term" value="F:ATP binding"/>
    <property type="evidence" value="ECO:0007669"/>
    <property type="project" value="UniProtKB-KW"/>
</dbReference>
<evidence type="ECO:0000313" key="12">
    <source>
        <dbReference type="Proteomes" id="UP000009046"/>
    </source>
</evidence>
<dbReference type="STRING" id="121224.E0VFF3"/>
<reference evidence="11" key="3">
    <citation type="submission" date="2020-05" db="UniProtKB">
        <authorList>
            <consortium name="EnsemblMetazoa"/>
        </authorList>
    </citation>
    <scope>IDENTIFICATION</scope>
    <source>
        <strain evidence="11">USDA</strain>
    </source>
</reference>
<dbReference type="EnsemblMetazoa" id="PHUM156680-RA">
    <property type="protein sequence ID" value="PHUM156680-PA"/>
    <property type="gene ID" value="PHUM156680"/>
</dbReference>
<keyword evidence="12" id="KW-1185">Reference proteome</keyword>
<dbReference type="PANTHER" id="PTHR12149">
    <property type="entry name" value="FRUCTOSAMINE 3 KINASE-RELATED PROTEIN"/>
    <property type="match status" value="1"/>
</dbReference>
<dbReference type="InterPro" id="IPR011009">
    <property type="entry name" value="Kinase-like_dom_sf"/>
</dbReference>
<dbReference type="AlphaFoldDB" id="E0VFF3"/>
<dbReference type="HOGENOM" id="CLU_036517_0_1_1"/>
<accession>E0VFF3</accession>
<dbReference type="InterPro" id="IPR016477">
    <property type="entry name" value="Fructo-/Ketosamine-3-kinase"/>
</dbReference>
<keyword evidence="6" id="KW-0067">ATP-binding</keyword>
<evidence type="ECO:0000256" key="4">
    <source>
        <dbReference type="ARBA" id="ARBA00022741"/>
    </source>
</evidence>
<dbReference type="OMA" id="RECDIAM"/>
<sequence length="293" mass="33719">MEAFLKEQLDLKVLKSVETQSGCISAGKVYETDKGKIFVKVNTGSEADVMFQGEYESLNKIFETKIISVPKPILVAMDYLNFNGLNKYSSQLGKSLAELHLHNIKALKKKEKSENLVGSQYEAIEKFGFHIPTACGYILQNNEWSSDWVSFYATQKLNHQINLILRKKGSREINELWSQLQLKIPLFFKNIEIEPSLLHGDLWCGNVGETESEPVIFDPASFYGHHEYDLAIAVMFGGFDKTFFDSYHSIIKKTEGFNKRQELYLLFHHLNHWNHFNSHKNSSLQIMRNLIST</sequence>
<evidence type="ECO:0000256" key="3">
    <source>
        <dbReference type="ARBA" id="ARBA00022679"/>
    </source>
</evidence>
<dbReference type="OrthoDB" id="5772781at2759"/>
<dbReference type="FunFam" id="3.90.1200.10:FF:000003">
    <property type="entry name" value="fructosamine-3-kinase isoform X1"/>
    <property type="match status" value="1"/>
</dbReference>
<gene>
    <name evidence="11" type="primary">8236499</name>
    <name evidence="10" type="ORF">Phum_PHUM156680</name>
</gene>
<dbReference type="GO" id="GO:0005829">
    <property type="term" value="C:cytosol"/>
    <property type="evidence" value="ECO:0007669"/>
    <property type="project" value="UniProtKB-ARBA"/>
</dbReference>
<comment type="similarity">
    <text evidence="1 9">Belongs to the fructosamine kinase family.</text>
</comment>
<dbReference type="EMBL" id="DS235111">
    <property type="protein sequence ID" value="EEB12109.1"/>
    <property type="molecule type" value="Genomic_DNA"/>
</dbReference>
<dbReference type="Gene3D" id="3.30.200.20">
    <property type="entry name" value="Phosphorylase Kinase, domain 1"/>
    <property type="match status" value="1"/>
</dbReference>
<dbReference type="InParanoid" id="E0VFF3"/>
<dbReference type="PANTHER" id="PTHR12149:SF8">
    <property type="entry name" value="PROTEIN-RIBULOSAMINE 3-KINASE"/>
    <property type="match status" value="1"/>
</dbReference>
<dbReference type="Gene3D" id="3.90.1200.10">
    <property type="match status" value="1"/>
</dbReference>
<reference evidence="10" key="1">
    <citation type="submission" date="2007-04" db="EMBL/GenBank/DDBJ databases">
        <title>Annotation of Pediculus humanus corporis strain USDA.</title>
        <authorList>
            <person name="Kirkness E."/>
            <person name="Hannick L."/>
            <person name="Hass B."/>
            <person name="Bruggner R."/>
            <person name="Lawson D."/>
            <person name="Bidwell S."/>
            <person name="Joardar V."/>
            <person name="Caler E."/>
            <person name="Walenz B."/>
            <person name="Inman J."/>
            <person name="Schobel S."/>
            <person name="Galinsky K."/>
            <person name="Amedeo P."/>
            <person name="Strausberg R."/>
        </authorList>
    </citation>
    <scope>NUCLEOTIDE SEQUENCE</scope>
    <source>
        <strain evidence="10">USDA</strain>
    </source>
</reference>
<dbReference type="eggNOG" id="KOG3021">
    <property type="taxonomic scope" value="Eukaryota"/>
</dbReference>
<dbReference type="FunFam" id="3.30.200.20:FF:000264">
    <property type="entry name" value="Protein-ribulosamine 3-kinase, chloroplastic"/>
    <property type="match status" value="1"/>
</dbReference>
<organism>
    <name type="scientific">Pediculus humanus subsp. corporis</name>
    <name type="common">Body louse</name>
    <dbReference type="NCBI Taxonomy" id="121224"/>
    <lineage>
        <taxon>Eukaryota</taxon>
        <taxon>Metazoa</taxon>
        <taxon>Ecdysozoa</taxon>
        <taxon>Arthropoda</taxon>
        <taxon>Hexapoda</taxon>
        <taxon>Insecta</taxon>
        <taxon>Pterygota</taxon>
        <taxon>Neoptera</taxon>
        <taxon>Paraneoptera</taxon>
        <taxon>Psocodea</taxon>
        <taxon>Troctomorpha</taxon>
        <taxon>Phthiraptera</taxon>
        <taxon>Anoplura</taxon>
        <taxon>Pediculidae</taxon>
        <taxon>Pediculus</taxon>
    </lineage>
</organism>
<dbReference type="RefSeq" id="XP_002424847.1">
    <property type="nucleotide sequence ID" value="XM_002424802.1"/>
</dbReference>
<dbReference type="CTD" id="8236499"/>
<evidence type="ECO:0000313" key="10">
    <source>
        <dbReference type="EMBL" id="EEB12109.1"/>
    </source>
</evidence>
<evidence type="ECO:0000256" key="8">
    <source>
        <dbReference type="ARBA" id="ARBA00050767"/>
    </source>
</evidence>
<evidence type="ECO:0000313" key="11">
    <source>
        <dbReference type="EnsemblMetazoa" id="PHUM156680-PA"/>
    </source>
</evidence>
<evidence type="ECO:0000256" key="6">
    <source>
        <dbReference type="ARBA" id="ARBA00022840"/>
    </source>
</evidence>
<dbReference type="SUPFAM" id="SSF56112">
    <property type="entry name" value="Protein kinase-like (PK-like)"/>
    <property type="match status" value="1"/>
</dbReference>
<evidence type="ECO:0000256" key="2">
    <source>
        <dbReference type="ARBA" id="ARBA00011961"/>
    </source>
</evidence>
<comment type="catalytic activity">
    <reaction evidence="8">
        <text>N(6)-(D-psicosyl)-L-lysyl-[protein] + ATP = N(6)-(3-O-phospho-D-psicosyl)-L-lysyl-[protein] + ADP + H(+)</text>
        <dbReference type="Rhea" id="RHEA:61392"/>
        <dbReference type="Rhea" id="RHEA-COMP:15796"/>
        <dbReference type="Rhea" id="RHEA-COMP:15797"/>
        <dbReference type="ChEBI" id="CHEBI:15378"/>
        <dbReference type="ChEBI" id="CHEBI:30616"/>
        <dbReference type="ChEBI" id="CHEBI:144621"/>
        <dbReference type="ChEBI" id="CHEBI:144622"/>
        <dbReference type="ChEBI" id="CHEBI:456216"/>
    </reaction>
    <physiologicalReaction direction="left-to-right" evidence="8">
        <dbReference type="Rhea" id="RHEA:61393"/>
    </physiologicalReaction>
</comment>
<proteinExistence type="inferred from homology"/>
<evidence type="ECO:0000256" key="9">
    <source>
        <dbReference type="PIRNR" id="PIRNR006221"/>
    </source>
</evidence>
<dbReference type="KEGG" id="phu:Phum_PHUM156680"/>
<dbReference type="Pfam" id="PF03881">
    <property type="entry name" value="Fructosamin_kin"/>
    <property type="match status" value="1"/>
</dbReference>
<keyword evidence="4" id="KW-0547">Nucleotide-binding</keyword>
<dbReference type="GO" id="GO:0102193">
    <property type="term" value="F:protein-ribulosamine 3-kinase activity"/>
    <property type="evidence" value="ECO:0007669"/>
    <property type="project" value="UniProtKB-EC"/>
</dbReference>